<keyword evidence="4 9" id="KW-0812">Transmembrane</keyword>
<keyword evidence="5 9" id="KW-1133">Transmembrane helix</keyword>
<evidence type="ECO:0000259" key="11">
    <source>
        <dbReference type="Pfam" id="PF19040"/>
    </source>
</evidence>
<evidence type="ECO:0000256" key="7">
    <source>
        <dbReference type="ARBA" id="ARBA00023315"/>
    </source>
</evidence>
<dbReference type="PANTHER" id="PTHR23028">
    <property type="entry name" value="ACETYLTRANSFERASE"/>
    <property type="match status" value="1"/>
</dbReference>
<protein>
    <submittedName>
        <fullName evidence="12">Unannotated protein</fullName>
    </submittedName>
</protein>
<feature type="domain" description="Acyltransferase 3" evidence="10">
    <location>
        <begin position="11"/>
        <end position="337"/>
    </location>
</feature>
<dbReference type="InterPro" id="IPR043968">
    <property type="entry name" value="SGNH"/>
</dbReference>
<dbReference type="GO" id="GO:0016747">
    <property type="term" value="F:acyltransferase activity, transferring groups other than amino-acyl groups"/>
    <property type="evidence" value="ECO:0007669"/>
    <property type="project" value="InterPro"/>
</dbReference>
<proteinExistence type="predicted"/>
<feature type="transmembrane region" description="Helical" evidence="9">
    <location>
        <begin position="285"/>
        <end position="305"/>
    </location>
</feature>
<feature type="region of interest" description="Disordered" evidence="8">
    <location>
        <begin position="414"/>
        <end position="442"/>
    </location>
</feature>
<dbReference type="CDD" id="cd00229">
    <property type="entry name" value="SGNH_hydrolase"/>
    <property type="match status" value="1"/>
</dbReference>
<feature type="transmembrane region" description="Helical" evidence="9">
    <location>
        <begin position="177"/>
        <end position="197"/>
    </location>
</feature>
<dbReference type="EMBL" id="CAEZSR010000143">
    <property type="protein sequence ID" value="CAB4579538.1"/>
    <property type="molecule type" value="Genomic_DNA"/>
</dbReference>
<evidence type="ECO:0000256" key="2">
    <source>
        <dbReference type="ARBA" id="ARBA00022475"/>
    </source>
</evidence>
<dbReference type="InterPro" id="IPR050879">
    <property type="entry name" value="Acyltransferase_3"/>
</dbReference>
<dbReference type="InterPro" id="IPR036514">
    <property type="entry name" value="SGNH_hydro_sf"/>
</dbReference>
<feature type="transmembrane region" description="Helical" evidence="9">
    <location>
        <begin position="257"/>
        <end position="278"/>
    </location>
</feature>
<evidence type="ECO:0000259" key="10">
    <source>
        <dbReference type="Pfam" id="PF01757"/>
    </source>
</evidence>
<evidence type="ECO:0000256" key="9">
    <source>
        <dbReference type="SAM" id="Phobius"/>
    </source>
</evidence>
<feature type="transmembrane region" description="Helical" evidence="9">
    <location>
        <begin position="232"/>
        <end position="251"/>
    </location>
</feature>
<accession>A0A6J6F3Z4</accession>
<keyword evidence="2" id="KW-1003">Cell membrane</keyword>
<name>A0A6J6F3Z4_9ZZZZ</name>
<dbReference type="SUPFAM" id="SSF52266">
    <property type="entry name" value="SGNH hydrolase"/>
    <property type="match status" value="1"/>
</dbReference>
<keyword evidence="6 9" id="KW-0472">Membrane</keyword>
<keyword evidence="3" id="KW-0808">Transferase</keyword>
<feature type="transmembrane region" description="Helical" evidence="9">
    <location>
        <begin position="203"/>
        <end position="225"/>
    </location>
</feature>
<evidence type="ECO:0000313" key="12">
    <source>
        <dbReference type="EMBL" id="CAB4579538.1"/>
    </source>
</evidence>
<dbReference type="PANTHER" id="PTHR23028:SF53">
    <property type="entry name" value="ACYL_TRANSF_3 DOMAIN-CONTAINING PROTEIN"/>
    <property type="match status" value="1"/>
</dbReference>
<feature type="transmembrane region" description="Helical" evidence="9">
    <location>
        <begin position="153"/>
        <end position="170"/>
    </location>
</feature>
<dbReference type="Pfam" id="PF01757">
    <property type="entry name" value="Acyl_transf_3"/>
    <property type="match status" value="1"/>
</dbReference>
<dbReference type="GO" id="GO:0009103">
    <property type="term" value="P:lipopolysaccharide biosynthetic process"/>
    <property type="evidence" value="ECO:0007669"/>
    <property type="project" value="TreeGrafter"/>
</dbReference>
<feature type="transmembrane region" description="Helical" evidence="9">
    <location>
        <begin position="78"/>
        <end position="102"/>
    </location>
</feature>
<comment type="subcellular location">
    <subcellularLocation>
        <location evidence="1">Cell membrane</location>
        <topology evidence="1">Multi-pass membrane protein</topology>
    </subcellularLocation>
</comment>
<dbReference type="Gene3D" id="3.40.50.1110">
    <property type="entry name" value="SGNH hydrolase"/>
    <property type="match status" value="1"/>
</dbReference>
<keyword evidence="7" id="KW-0012">Acyltransferase</keyword>
<dbReference type="Pfam" id="PF19040">
    <property type="entry name" value="SGNH"/>
    <property type="match status" value="1"/>
</dbReference>
<feature type="transmembrane region" description="Helical" evidence="9">
    <location>
        <begin position="325"/>
        <end position="343"/>
    </location>
</feature>
<evidence type="ECO:0000256" key="6">
    <source>
        <dbReference type="ARBA" id="ARBA00023136"/>
    </source>
</evidence>
<evidence type="ECO:0000256" key="3">
    <source>
        <dbReference type="ARBA" id="ARBA00022679"/>
    </source>
</evidence>
<evidence type="ECO:0000256" key="1">
    <source>
        <dbReference type="ARBA" id="ARBA00004651"/>
    </source>
</evidence>
<dbReference type="GO" id="GO:0005886">
    <property type="term" value="C:plasma membrane"/>
    <property type="evidence" value="ECO:0007669"/>
    <property type="project" value="UniProtKB-SubCell"/>
</dbReference>
<dbReference type="InterPro" id="IPR002656">
    <property type="entry name" value="Acyl_transf_3_dom"/>
</dbReference>
<sequence>MTRPRLAHQPALDGVRAMSVLAVLLFHGEIAGFDGGYLGVSVFFTLSGFLITTLLLAERDGTGRIDVGGFYVRRARRLLPASILCVVVVAVLAATTNVFAAVDTLRRDLLGSLLQVANWVFLAGDGSYQQLFADAAGQASPLDHYWSLAIEEQFYWLWPLAFLGLCRVAGSHRSRTIVVAAATAIFAVAAPIIAAVWGPDAAYWATPARAAEILVGAFAAFVVYGRVLSPRWSLVAAGSAVALSVAVVTFPTVGGPAYSGALPLVGAVSALLVVGLQVPGPVRAALSVAPLAWLGRISYGVYLFHWPVFVAVDAPRVDLDPLPLFVLRMAITLTLAQVSFVLFEEPIRRGAAWRPRIVAGASLASTAAAAAVVVAVVPAAAGDYWRDDLAATAEAVGIEPVDADGLAPLALVTTTTAEPSSPTTAAPIDETDPSETAVAPDPSVATSAVVSATSSPATVTAAPVPTVPPIPPLSRPTRVLVAGDSTAEATGVGLAQWALERPDLAQVTLATEPGCGFVRDGEFLVQEWTSVDPRCDRWLDQDLPARVAELRPDVVMLMTTSWDVLDRRWTDDDEVVRTPLDEPYAARMRTDLASVTQRLLDAGAGRIVWIRQPVPNVFWWSSGQAQEDPARHAVLTGAMELAAAADPARVRVVDLSAWLTASGYDTDQDARPDGVHWSPEAATRIAGDFLGAALVWAAVGS</sequence>
<feature type="transmembrane region" description="Helical" evidence="9">
    <location>
        <begin position="12"/>
        <end position="30"/>
    </location>
</feature>
<organism evidence="12">
    <name type="scientific">freshwater metagenome</name>
    <dbReference type="NCBI Taxonomy" id="449393"/>
    <lineage>
        <taxon>unclassified sequences</taxon>
        <taxon>metagenomes</taxon>
        <taxon>ecological metagenomes</taxon>
    </lineage>
</organism>
<reference evidence="12" key="1">
    <citation type="submission" date="2020-05" db="EMBL/GenBank/DDBJ databases">
        <authorList>
            <person name="Chiriac C."/>
            <person name="Salcher M."/>
            <person name="Ghai R."/>
            <person name="Kavagutti S V."/>
        </authorList>
    </citation>
    <scope>NUCLEOTIDE SEQUENCE</scope>
</reference>
<dbReference type="AlphaFoldDB" id="A0A6J6F3Z4"/>
<evidence type="ECO:0000256" key="4">
    <source>
        <dbReference type="ARBA" id="ARBA00022692"/>
    </source>
</evidence>
<feature type="domain" description="SGNH" evidence="11">
    <location>
        <begin position="475"/>
        <end position="689"/>
    </location>
</feature>
<evidence type="ECO:0000256" key="8">
    <source>
        <dbReference type="SAM" id="MobiDB-lite"/>
    </source>
</evidence>
<feature type="transmembrane region" description="Helical" evidence="9">
    <location>
        <begin position="36"/>
        <end position="57"/>
    </location>
</feature>
<feature type="transmembrane region" description="Helical" evidence="9">
    <location>
        <begin position="355"/>
        <end position="377"/>
    </location>
</feature>
<feature type="compositionally biased region" description="Low complexity" evidence="8">
    <location>
        <begin position="414"/>
        <end position="427"/>
    </location>
</feature>
<evidence type="ECO:0000256" key="5">
    <source>
        <dbReference type="ARBA" id="ARBA00022989"/>
    </source>
</evidence>
<gene>
    <name evidence="12" type="ORF">UFOPK1493_02965</name>
</gene>